<keyword evidence="3" id="KW-1185">Reference proteome</keyword>
<keyword evidence="1" id="KW-0472">Membrane</keyword>
<protein>
    <submittedName>
        <fullName evidence="2">Uncharacterized protein</fullName>
    </submittedName>
</protein>
<keyword evidence="1" id="KW-1133">Transmembrane helix</keyword>
<reference evidence="2 3" key="1">
    <citation type="submission" date="2020-08" db="EMBL/GenBank/DDBJ databases">
        <title>Sequencing the genomes of 1000 actinobacteria strains.</title>
        <authorList>
            <person name="Klenk H.-P."/>
        </authorList>
    </citation>
    <scope>NUCLEOTIDE SEQUENCE [LARGE SCALE GENOMIC DNA]</scope>
    <source>
        <strain evidence="2 3">DSM 45886</strain>
    </source>
</reference>
<feature type="transmembrane region" description="Helical" evidence="1">
    <location>
        <begin position="90"/>
        <end position="121"/>
    </location>
</feature>
<feature type="transmembrane region" description="Helical" evidence="1">
    <location>
        <begin position="63"/>
        <end position="83"/>
    </location>
</feature>
<dbReference type="EMBL" id="JACHJW010000001">
    <property type="protein sequence ID" value="MBB4958451.1"/>
    <property type="molecule type" value="Genomic_DNA"/>
</dbReference>
<evidence type="ECO:0000313" key="3">
    <source>
        <dbReference type="Proteomes" id="UP000578819"/>
    </source>
</evidence>
<proteinExistence type="predicted"/>
<sequence>MDGVDLQRRWPAYPTAVVFLSYAAGKAAFALQARLGLPSGPVVSAAEHERYAREVMDVAPHSGVRALGLLGACLVLATVTALGGRVPRPLMLLMLVGMTLAAGAGAVVMIVDGFIGIGVGWQ</sequence>
<comment type="caution">
    <text evidence="2">The sequence shown here is derived from an EMBL/GenBank/DDBJ whole genome shotgun (WGS) entry which is preliminary data.</text>
</comment>
<accession>A0A7W7SQ01</accession>
<dbReference type="AlphaFoldDB" id="A0A7W7SQ01"/>
<organism evidence="2 3">
    <name type="scientific">Micromonospora polyrhachis</name>
    <dbReference type="NCBI Taxonomy" id="1282883"/>
    <lineage>
        <taxon>Bacteria</taxon>
        <taxon>Bacillati</taxon>
        <taxon>Actinomycetota</taxon>
        <taxon>Actinomycetes</taxon>
        <taxon>Micromonosporales</taxon>
        <taxon>Micromonosporaceae</taxon>
        <taxon>Micromonospora</taxon>
    </lineage>
</organism>
<dbReference type="Proteomes" id="UP000578819">
    <property type="component" value="Unassembled WGS sequence"/>
</dbReference>
<gene>
    <name evidence="2" type="ORF">FHR38_002184</name>
</gene>
<evidence type="ECO:0000313" key="2">
    <source>
        <dbReference type="EMBL" id="MBB4958451.1"/>
    </source>
</evidence>
<keyword evidence="1" id="KW-0812">Transmembrane</keyword>
<dbReference type="RefSeq" id="WP_184534540.1">
    <property type="nucleotide sequence ID" value="NZ_JACHJW010000001.1"/>
</dbReference>
<evidence type="ECO:0000256" key="1">
    <source>
        <dbReference type="SAM" id="Phobius"/>
    </source>
</evidence>
<name>A0A7W7SQ01_9ACTN</name>